<reference evidence="3" key="2">
    <citation type="submission" date="2023-06" db="EMBL/GenBank/DDBJ databases">
        <authorList>
            <consortium name="Lawrence Berkeley National Laboratory"/>
            <person name="Haridas S."/>
            <person name="Hensen N."/>
            <person name="Bonometti L."/>
            <person name="Westerberg I."/>
            <person name="Brannstrom I.O."/>
            <person name="Guillou S."/>
            <person name="Cros-Aarteil S."/>
            <person name="Calhoun S."/>
            <person name="Kuo A."/>
            <person name="Mondo S."/>
            <person name="Pangilinan J."/>
            <person name="Riley R."/>
            <person name="Labutti K."/>
            <person name="Andreopoulos B."/>
            <person name="Lipzen A."/>
            <person name="Chen C."/>
            <person name="Yanf M."/>
            <person name="Daum C."/>
            <person name="Ng V."/>
            <person name="Clum A."/>
            <person name="Steindorff A."/>
            <person name="Ohm R."/>
            <person name="Martin F."/>
            <person name="Silar P."/>
            <person name="Natvig D."/>
            <person name="Lalanne C."/>
            <person name="Gautier V."/>
            <person name="Ament-Velasquez S.L."/>
            <person name="Kruys A."/>
            <person name="Hutchinson M.I."/>
            <person name="Powell A.J."/>
            <person name="Barry K."/>
            <person name="Miller A.N."/>
            <person name="Grigoriev I.V."/>
            <person name="Debuchy R."/>
            <person name="Gladieux P."/>
            <person name="Thoren M.H."/>
            <person name="Johannesson H."/>
        </authorList>
    </citation>
    <scope>NUCLEOTIDE SEQUENCE</scope>
    <source>
        <strain evidence="3">CBS 958.72</strain>
    </source>
</reference>
<evidence type="ECO:0000313" key="3">
    <source>
        <dbReference type="EMBL" id="KAK3373121.1"/>
    </source>
</evidence>
<organism evidence="3 4">
    <name type="scientific">Lasiosphaeria ovina</name>
    <dbReference type="NCBI Taxonomy" id="92902"/>
    <lineage>
        <taxon>Eukaryota</taxon>
        <taxon>Fungi</taxon>
        <taxon>Dikarya</taxon>
        <taxon>Ascomycota</taxon>
        <taxon>Pezizomycotina</taxon>
        <taxon>Sordariomycetes</taxon>
        <taxon>Sordariomycetidae</taxon>
        <taxon>Sordariales</taxon>
        <taxon>Lasiosphaeriaceae</taxon>
        <taxon>Lasiosphaeria</taxon>
    </lineage>
</organism>
<name>A0AAE0N719_9PEZI</name>
<feature type="domain" description="Clr5" evidence="2">
    <location>
        <begin position="183"/>
        <end position="234"/>
    </location>
</feature>
<dbReference type="EMBL" id="JAULSN010000004">
    <property type="protein sequence ID" value="KAK3373121.1"/>
    <property type="molecule type" value="Genomic_DNA"/>
</dbReference>
<dbReference type="PANTHER" id="PTHR38788:SF3">
    <property type="entry name" value="CLR5 DOMAIN-CONTAINING PROTEIN"/>
    <property type="match status" value="1"/>
</dbReference>
<dbReference type="InterPro" id="IPR025676">
    <property type="entry name" value="Clr5_dom"/>
</dbReference>
<dbReference type="Pfam" id="PF14420">
    <property type="entry name" value="Clr5"/>
    <property type="match status" value="1"/>
</dbReference>
<dbReference type="AlphaFoldDB" id="A0AAE0N719"/>
<evidence type="ECO:0000256" key="1">
    <source>
        <dbReference type="SAM" id="MobiDB-lite"/>
    </source>
</evidence>
<protein>
    <recommendedName>
        <fullName evidence="2">Clr5 domain-containing protein</fullName>
    </recommendedName>
</protein>
<comment type="caution">
    <text evidence="3">The sequence shown here is derived from an EMBL/GenBank/DDBJ whole genome shotgun (WGS) entry which is preliminary data.</text>
</comment>
<gene>
    <name evidence="3" type="ORF">B0T24DRAFT_678597</name>
</gene>
<dbReference type="PANTHER" id="PTHR38788">
    <property type="entry name" value="CLR5 DOMAIN-CONTAINING PROTEIN"/>
    <property type="match status" value="1"/>
</dbReference>
<accession>A0AAE0N719</accession>
<feature type="region of interest" description="Disordered" evidence="1">
    <location>
        <begin position="278"/>
        <end position="300"/>
    </location>
</feature>
<evidence type="ECO:0000313" key="4">
    <source>
        <dbReference type="Proteomes" id="UP001287356"/>
    </source>
</evidence>
<evidence type="ECO:0000259" key="2">
    <source>
        <dbReference type="Pfam" id="PF14420"/>
    </source>
</evidence>
<feature type="compositionally biased region" description="Low complexity" evidence="1">
    <location>
        <begin position="92"/>
        <end position="128"/>
    </location>
</feature>
<reference evidence="3" key="1">
    <citation type="journal article" date="2023" name="Mol. Phylogenet. Evol.">
        <title>Genome-scale phylogeny and comparative genomics of the fungal order Sordariales.</title>
        <authorList>
            <person name="Hensen N."/>
            <person name="Bonometti L."/>
            <person name="Westerberg I."/>
            <person name="Brannstrom I.O."/>
            <person name="Guillou S."/>
            <person name="Cros-Aarteil S."/>
            <person name="Calhoun S."/>
            <person name="Haridas S."/>
            <person name="Kuo A."/>
            <person name="Mondo S."/>
            <person name="Pangilinan J."/>
            <person name="Riley R."/>
            <person name="LaButti K."/>
            <person name="Andreopoulos B."/>
            <person name="Lipzen A."/>
            <person name="Chen C."/>
            <person name="Yan M."/>
            <person name="Daum C."/>
            <person name="Ng V."/>
            <person name="Clum A."/>
            <person name="Steindorff A."/>
            <person name="Ohm R.A."/>
            <person name="Martin F."/>
            <person name="Silar P."/>
            <person name="Natvig D.O."/>
            <person name="Lalanne C."/>
            <person name="Gautier V."/>
            <person name="Ament-Velasquez S.L."/>
            <person name="Kruys A."/>
            <person name="Hutchinson M.I."/>
            <person name="Powell A.J."/>
            <person name="Barry K."/>
            <person name="Miller A.N."/>
            <person name="Grigoriev I.V."/>
            <person name="Debuchy R."/>
            <person name="Gladieux P."/>
            <person name="Hiltunen Thoren M."/>
            <person name="Johannesson H."/>
        </authorList>
    </citation>
    <scope>NUCLEOTIDE SEQUENCE</scope>
    <source>
        <strain evidence="3">CBS 958.72</strain>
    </source>
</reference>
<proteinExistence type="predicted"/>
<dbReference type="Proteomes" id="UP001287356">
    <property type="component" value="Unassembled WGS sequence"/>
</dbReference>
<feature type="region of interest" description="Disordered" evidence="1">
    <location>
        <begin position="87"/>
        <end position="128"/>
    </location>
</feature>
<sequence>MPATVFDQHYTMAVPAPGDQHLQSWDYGDMNSFADVPDIDFSELMDFDAEAVAAAAAMTLPLLPNFTDALSTSVSAMSMATVPAPANADTWTPPSATTATLTAGAGSLRGPSNSASPPASVSASGSGSAHAPTEAVAVVAPPAVPATDASSGAARAPPKPAAAAAAAAAAATVAGAGGKKWASDDDWDLHRPTITQLYVNENKKLWQLVEHMSREHGFFATPKMYKTRFKRWGLWKNTKAADVAEVLRQAAAQPAEASTTTTTMTTTTTTTTVTTVSTRQEQQHNKQQQLVKAQQQQQPPSQQVFLVNGKHVDAQRVERYIRNRCRQYRMRPGDLSASLLQGTATSAVAAAVRPTGLGLSNRRWKAGGELGARGTSAALLSEESTYRTIHDYFEGSIQSRRWVFASETDCELSTPGGVEMGKLIAQFHERWKVAAPLLAKPGTRDGAEGVKLARICFAELPRMIDGRSLGAEDPNLITFILIVLFHIRKAGPQLRWVETQLARHLADLATVLPGARPHAAVWAMLREAVLAGTMTDHLSLQITRVLVDASSRLLGRLHVKTIELLICGVCNFETGPAAVAAQEVMFAEMLADLDALGSFDERHAGVRMNLAMFYNYHGMPERAGQVARALLDDPWMLNEAKRYRGMAFQFYREWAESCHTQGRLEEAEQGYRDAHAATIEEIEKGLGGRGHTIDALVRLEAVLRDMHKDAEADQVAAEREDWIRDDLKGVGEIEDAILPE</sequence>
<keyword evidence="4" id="KW-1185">Reference proteome</keyword>